<feature type="compositionally biased region" description="Polar residues" evidence="1">
    <location>
        <begin position="92"/>
        <end position="102"/>
    </location>
</feature>
<protein>
    <submittedName>
        <fullName evidence="2">Uncharacterized protein</fullName>
    </submittedName>
</protein>
<feature type="compositionally biased region" description="Polar residues" evidence="1">
    <location>
        <begin position="181"/>
        <end position="192"/>
    </location>
</feature>
<organism evidence="2 3">
    <name type="scientific">Prymnesium parvum</name>
    <name type="common">Toxic golden alga</name>
    <dbReference type="NCBI Taxonomy" id="97485"/>
    <lineage>
        <taxon>Eukaryota</taxon>
        <taxon>Haptista</taxon>
        <taxon>Haptophyta</taxon>
        <taxon>Prymnesiophyceae</taxon>
        <taxon>Prymnesiales</taxon>
        <taxon>Prymnesiaceae</taxon>
        <taxon>Prymnesium</taxon>
    </lineage>
</organism>
<feature type="region of interest" description="Disordered" evidence="1">
    <location>
        <begin position="1"/>
        <end position="46"/>
    </location>
</feature>
<sequence length="220" mass="23423">MVGRGPDKQKRVRPPLSEAKKAERAAAKARMKEEEAAARRSEHNEAMQRTVQGMFALQRATQSARPAGLQQSLQRCDTSTQASEDMPATVAGESSNVDVSSSRGGGELNAACNEDEGMGLQLQHNYGIEEKDGAQSDEGPVPIEEAVELAPGGREVVSVDRPEIQTFHNHDDHDAPDDGGVSTTLPPSSQQQVAGEIDALADSFFSFNEAAADLAEVEAP</sequence>
<keyword evidence="3" id="KW-1185">Reference proteome</keyword>
<evidence type="ECO:0000256" key="1">
    <source>
        <dbReference type="SAM" id="MobiDB-lite"/>
    </source>
</evidence>
<feature type="compositionally biased region" description="Polar residues" evidence="1">
    <location>
        <begin position="59"/>
        <end position="83"/>
    </location>
</feature>
<comment type="caution">
    <text evidence="2">The sequence shown here is derived from an EMBL/GenBank/DDBJ whole genome shotgun (WGS) entry which is preliminary data.</text>
</comment>
<reference evidence="2 3" key="1">
    <citation type="journal article" date="2024" name="Science">
        <title>Giant polyketide synthase enzymes in the biosynthesis of giant marine polyether toxins.</title>
        <authorList>
            <person name="Fallon T.R."/>
            <person name="Shende V.V."/>
            <person name="Wierzbicki I.H."/>
            <person name="Pendleton A.L."/>
            <person name="Watervoot N.F."/>
            <person name="Auber R.P."/>
            <person name="Gonzalez D.J."/>
            <person name="Wisecaver J.H."/>
            <person name="Moore B.S."/>
        </authorList>
    </citation>
    <scope>NUCLEOTIDE SEQUENCE [LARGE SCALE GENOMIC DNA]</scope>
    <source>
        <strain evidence="2 3">12B1</strain>
    </source>
</reference>
<evidence type="ECO:0000313" key="2">
    <source>
        <dbReference type="EMBL" id="KAL1528918.1"/>
    </source>
</evidence>
<name>A0AB34K328_PRYPA</name>
<feature type="region of interest" description="Disordered" evidence="1">
    <location>
        <begin position="59"/>
        <end position="112"/>
    </location>
</feature>
<dbReference type="AlphaFoldDB" id="A0AB34K328"/>
<dbReference type="EMBL" id="JBGBPQ010000002">
    <property type="protein sequence ID" value="KAL1528918.1"/>
    <property type="molecule type" value="Genomic_DNA"/>
</dbReference>
<feature type="compositionally biased region" description="Basic and acidic residues" evidence="1">
    <location>
        <begin position="157"/>
        <end position="173"/>
    </location>
</feature>
<feature type="region of interest" description="Disordered" evidence="1">
    <location>
        <begin position="125"/>
        <end position="192"/>
    </location>
</feature>
<accession>A0AB34K328</accession>
<dbReference type="Proteomes" id="UP001515480">
    <property type="component" value="Unassembled WGS sequence"/>
</dbReference>
<feature type="compositionally biased region" description="Basic and acidic residues" evidence="1">
    <location>
        <begin position="18"/>
        <end position="46"/>
    </location>
</feature>
<gene>
    <name evidence="2" type="ORF">AB1Y20_010240</name>
</gene>
<proteinExistence type="predicted"/>
<evidence type="ECO:0000313" key="3">
    <source>
        <dbReference type="Proteomes" id="UP001515480"/>
    </source>
</evidence>